<name>A0A9X3CIH6_9VIBR</name>
<evidence type="ECO:0000313" key="1">
    <source>
        <dbReference type="EMBL" id="MCW8336454.1"/>
    </source>
</evidence>
<dbReference type="RefSeq" id="WP_265689546.1">
    <property type="nucleotide sequence ID" value="NZ_JAKRRX010000247.1"/>
</dbReference>
<sequence length="54" mass="6526">MNFDGYFEKKREQIERIESLDALIVRQWNKYQGKTGLPYKVKQGKLIRHLYTHG</sequence>
<gene>
    <name evidence="1" type="ORF">MD483_21845</name>
</gene>
<reference evidence="1" key="1">
    <citation type="submission" date="2022-02" db="EMBL/GenBank/DDBJ databases">
        <title>Vibrio sp. nov., a new bacterium isolated from Bohai sea, China.</title>
        <authorList>
            <person name="Yuan Y."/>
        </authorList>
    </citation>
    <scope>NUCLEOTIDE SEQUENCE</scope>
    <source>
        <strain evidence="1">DBSS07</strain>
    </source>
</reference>
<comment type="caution">
    <text evidence="1">The sequence shown here is derived from an EMBL/GenBank/DDBJ whole genome shotgun (WGS) entry which is preliminary data.</text>
</comment>
<accession>A0A9X3CIH6</accession>
<dbReference type="EMBL" id="JAKRRX010000247">
    <property type="protein sequence ID" value="MCW8336454.1"/>
    <property type="molecule type" value="Genomic_DNA"/>
</dbReference>
<dbReference type="Proteomes" id="UP001155586">
    <property type="component" value="Unassembled WGS sequence"/>
</dbReference>
<evidence type="ECO:0000313" key="2">
    <source>
        <dbReference type="Proteomes" id="UP001155586"/>
    </source>
</evidence>
<proteinExistence type="predicted"/>
<keyword evidence="2" id="KW-1185">Reference proteome</keyword>
<dbReference type="AlphaFoldDB" id="A0A9X3CIH6"/>
<organism evidence="1 2">
    <name type="scientific">Vibrio paucivorans</name>
    <dbReference type="NCBI Taxonomy" id="2829489"/>
    <lineage>
        <taxon>Bacteria</taxon>
        <taxon>Pseudomonadati</taxon>
        <taxon>Pseudomonadota</taxon>
        <taxon>Gammaproteobacteria</taxon>
        <taxon>Vibrionales</taxon>
        <taxon>Vibrionaceae</taxon>
        <taxon>Vibrio</taxon>
    </lineage>
</organism>
<protein>
    <submittedName>
        <fullName evidence="1">Uncharacterized protein</fullName>
    </submittedName>
</protein>